<dbReference type="PANTHER" id="PTHR30146:SF153">
    <property type="entry name" value="LACTOSE OPERON REPRESSOR"/>
    <property type="match status" value="1"/>
</dbReference>
<dbReference type="PROSITE" id="PS00356">
    <property type="entry name" value="HTH_LACI_1"/>
    <property type="match status" value="1"/>
</dbReference>
<evidence type="ECO:0000256" key="3">
    <source>
        <dbReference type="ARBA" id="ARBA00023163"/>
    </source>
</evidence>
<dbReference type="CDD" id="cd01392">
    <property type="entry name" value="HTH_LacI"/>
    <property type="match status" value="1"/>
</dbReference>
<keyword evidence="6" id="KW-1185">Reference proteome</keyword>
<dbReference type="Gene3D" id="1.10.260.40">
    <property type="entry name" value="lambda repressor-like DNA-binding domains"/>
    <property type="match status" value="1"/>
</dbReference>
<dbReference type="SMART" id="SM00354">
    <property type="entry name" value="HTH_LACI"/>
    <property type="match status" value="1"/>
</dbReference>
<dbReference type="InterPro" id="IPR028082">
    <property type="entry name" value="Peripla_BP_I"/>
</dbReference>
<dbReference type="Proteomes" id="UP001500213">
    <property type="component" value="Unassembled WGS sequence"/>
</dbReference>
<name>A0ABP8AKC7_9MICO</name>
<dbReference type="PRINTS" id="PR00036">
    <property type="entry name" value="HTHLACI"/>
</dbReference>
<sequence>MSSPDSARTDSPRTRAPNMRDVARLAGVSYQTVSRVLNNSEALRPETRDRVLAAMEELHYRPNRAARALKTSRSRTIGVLASIRATYGPALTVQAIEAAAAAEGFYVNTAHLTRIDEEAIVAAVDRMIEQDVEGLVVIAPQQRVFETLATLADLPPMVTLRSGLDGDPRALWVDQAAGARAATAHLAELGHQYIRHLAGPQDWIEADARMQGYLLELSDRELPTLPPIRGDWTAEFGYFAGRQLIMANDATAFFCSNDEMALGVLHAAHSLGVRVPEDISVIGFDDIPSAEHFWPPLTTVHQDFAELGRRCVQMLLQGRDDDTVDVQPHLVVRRSSGPARRA</sequence>
<dbReference type="PANTHER" id="PTHR30146">
    <property type="entry name" value="LACI-RELATED TRANSCRIPTIONAL REPRESSOR"/>
    <property type="match status" value="1"/>
</dbReference>
<feature type="domain" description="HTH lacI-type" evidence="4">
    <location>
        <begin position="17"/>
        <end position="71"/>
    </location>
</feature>
<dbReference type="Gene3D" id="3.40.50.2300">
    <property type="match status" value="2"/>
</dbReference>
<reference evidence="6" key="1">
    <citation type="journal article" date="2019" name="Int. J. Syst. Evol. Microbiol.">
        <title>The Global Catalogue of Microorganisms (GCM) 10K type strain sequencing project: providing services to taxonomists for standard genome sequencing and annotation.</title>
        <authorList>
            <consortium name="The Broad Institute Genomics Platform"/>
            <consortium name="The Broad Institute Genome Sequencing Center for Infectious Disease"/>
            <person name="Wu L."/>
            <person name="Ma J."/>
        </authorList>
    </citation>
    <scope>NUCLEOTIDE SEQUENCE [LARGE SCALE GENOMIC DNA]</scope>
    <source>
        <strain evidence="6">JCM 17593</strain>
    </source>
</reference>
<keyword evidence="3" id="KW-0804">Transcription</keyword>
<evidence type="ECO:0000256" key="1">
    <source>
        <dbReference type="ARBA" id="ARBA00023015"/>
    </source>
</evidence>
<keyword evidence="2 5" id="KW-0238">DNA-binding</keyword>
<dbReference type="InterPro" id="IPR000843">
    <property type="entry name" value="HTH_LacI"/>
</dbReference>
<dbReference type="Pfam" id="PF00356">
    <property type="entry name" value="LacI"/>
    <property type="match status" value="1"/>
</dbReference>
<dbReference type="GO" id="GO:0003677">
    <property type="term" value="F:DNA binding"/>
    <property type="evidence" value="ECO:0007669"/>
    <property type="project" value="UniProtKB-KW"/>
</dbReference>
<proteinExistence type="predicted"/>
<dbReference type="InterPro" id="IPR010982">
    <property type="entry name" value="Lambda_DNA-bd_dom_sf"/>
</dbReference>
<evidence type="ECO:0000256" key="2">
    <source>
        <dbReference type="ARBA" id="ARBA00023125"/>
    </source>
</evidence>
<dbReference type="CDD" id="cd01574">
    <property type="entry name" value="PBP1_LacI"/>
    <property type="match status" value="1"/>
</dbReference>
<accession>A0ABP8AKC7</accession>
<dbReference type="RefSeq" id="WP_344773964.1">
    <property type="nucleotide sequence ID" value="NZ_BAABBX010000005.1"/>
</dbReference>
<dbReference type="SUPFAM" id="SSF47413">
    <property type="entry name" value="lambda repressor-like DNA-binding domains"/>
    <property type="match status" value="1"/>
</dbReference>
<keyword evidence="1" id="KW-0805">Transcription regulation</keyword>
<dbReference type="Pfam" id="PF13377">
    <property type="entry name" value="Peripla_BP_3"/>
    <property type="match status" value="1"/>
</dbReference>
<evidence type="ECO:0000313" key="5">
    <source>
        <dbReference type="EMBL" id="GAA4185461.1"/>
    </source>
</evidence>
<dbReference type="InterPro" id="IPR046335">
    <property type="entry name" value="LacI/GalR-like_sensor"/>
</dbReference>
<organism evidence="5 6">
    <name type="scientific">Gryllotalpicola kribbensis</name>
    <dbReference type="NCBI Taxonomy" id="993084"/>
    <lineage>
        <taxon>Bacteria</taxon>
        <taxon>Bacillati</taxon>
        <taxon>Actinomycetota</taxon>
        <taxon>Actinomycetes</taxon>
        <taxon>Micrococcales</taxon>
        <taxon>Microbacteriaceae</taxon>
        <taxon>Gryllotalpicola</taxon>
    </lineage>
</organism>
<evidence type="ECO:0000313" key="6">
    <source>
        <dbReference type="Proteomes" id="UP001500213"/>
    </source>
</evidence>
<comment type="caution">
    <text evidence="5">The sequence shown here is derived from an EMBL/GenBank/DDBJ whole genome shotgun (WGS) entry which is preliminary data.</text>
</comment>
<dbReference type="EMBL" id="BAABBX010000005">
    <property type="protein sequence ID" value="GAA4185461.1"/>
    <property type="molecule type" value="Genomic_DNA"/>
</dbReference>
<evidence type="ECO:0000259" key="4">
    <source>
        <dbReference type="PROSITE" id="PS50932"/>
    </source>
</evidence>
<protein>
    <submittedName>
        <fullName evidence="5">LacI family DNA-binding transcriptional regulator</fullName>
    </submittedName>
</protein>
<dbReference type="SUPFAM" id="SSF53822">
    <property type="entry name" value="Periplasmic binding protein-like I"/>
    <property type="match status" value="1"/>
</dbReference>
<gene>
    <name evidence="5" type="ORF">GCM10022288_07560</name>
</gene>
<dbReference type="PROSITE" id="PS50932">
    <property type="entry name" value="HTH_LACI_2"/>
    <property type="match status" value="1"/>
</dbReference>